<comment type="caution">
    <text evidence="13">The sequence shown here is derived from an EMBL/GenBank/DDBJ whole genome shotgun (WGS) entry which is preliminary data.</text>
</comment>
<reference evidence="14" key="1">
    <citation type="submission" date="2016-01" db="EMBL/GenBank/DDBJ databases">
        <authorList>
            <person name="Gamez R.M."/>
            <person name="Rodriguez F."/>
            <person name="Bernal J.F."/>
            <person name="Agarwala R."/>
            <person name="Landsman D."/>
            <person name="Marino-Ramirez L."/>
        </authorList>
    </citation>
    <scope>NUCLEOTIDE SEQUENCE [LARGE SCALE GENOMIC DNA]</scope>
    <source>
        <strain evidence="14">Ps006</strain>
    </source>
</reference>
<evidence type="ECO:0000313" key="14">
    <source>
        <dbReference type="Proteomes" id="UP000067111"/>
    </source>
</evidence>
<dbReference type="GO" id="GO:0043190">
    <property type="term" value="C:ATP-binding cassette (ABC) transporter complex"/>
    <property type="evidence" value="ECO:0007669"/>
    <property type="project" value="InterPro"/>
</dbReference>
<sequence length="372" mass="41173">MIVFRYLSREVLLTLSAVSAVLLVITMSGRFVKFLAQAASGALDPGSLFLIMGFRLPGFLQLILPLGLFLGILLAYGRLYLESEMTVLSATGMSQQRLLAMTLVPAAGVALVVAWLSMSLAPQGAMQFQLLLNKQDAMTEFDTLEPGRFQALNDGTRVTYTETMTDDRSNLGGVFISQKNFGQNQKDRGISILVANSGRQEVRPDGSRYLILENGYRYDGSPGLADYRAIKYDTYGVMLAKPEISEEVTDRDALPTASLFGSQELRSIAELQWRISLPLLVFIVTLMAVPLSRVNPRQGRFLKLLPAILLYMAYLTILISARGSLEKGRLSPALGLWWVHGIFLAIGLGLLYWEPIRLKMKSRRGLKELARG</sequence>
<dbReference type="InterPro" id="IPR005495">
    <property type="entry name" value="LptG/LptF_permease"/>
</dbReference>
<accession>A0A0X7K361</accession>
<protein>
    <recommendedName>
        <fullName evidence="4">Lipopolysaccharide export system permease protein LptF</fullName>
    </recommendedName>
</protein>
<evidence type="ECO:0000256" key="12">
    <source>
        <dbReference type="SAM" id="Phobius"/>
    </source>
</evidence>
<dbReference type="Pfam" id="PF03739">
    <property type="entry name" value="LptF_LptG"/>
    <property type="match status" value="1"/>
</dbReference>
<keyword evidence="5" id="KW-0813">Transport</keyword>
<dbReference type="OrthoDB" id="9778062at2"/>
<keyword evidence="8 12" id="KW-0812">Transmembrane</keyword>
<dbReference type="EMBL" id="LRMR01000017">
    <property type="protein sequence ID" value="KWU50113.1"/>
    <property type="molecule type" value="Genomic_DNA"/>
</dbReference>
<evidence type="ECO:0000256" key="7">
    <source>
        <dbReference type="ARBA" id="ARBA00022519"/>
    </source>
</evidence>
<keyword evidence="10 12" id="KW-0472">Membrane</keyword>
<evidence type="ECO:0000256" key="11">
    <source>
        <dbReference type="ARBA" id="ARBA00026081"/>
    </source>
</evidence>
<evidence type="ECO:0000256" key="1">
    <source>
        <dbReference type="ARBA" id="ARBA00002265"/>
    </source>
</evidence>
<evidence type="ECO:0000256" key="10">
    <source>
        <dbReference type="ARBA" id="ARBA00023136"/>
    </source>
</evidence>
<comment type="subunit">
    <text evidence="11">Component of the lipopolysaccharide transport and assembly complex. The LptBFG transporter is composed of two ATP-binding proteins (LptB) and two transmembrane proteins (LptF and LptG).</text>
</comment>
<dbReference type="GO" id="GO:0015920">
    <property type="term" value="P:lipopolysaccharide transport"/>
    <property type="evidence" value="ECO:0007669"/>
    <property type="project" value="TreeGrafter"/>
</dbReference>
<keyword evidence="9 12" id="KW-1133">Transmembrane helix</keyword>
<dbReference type="PANTHER" id="PTHR33529">
    <property type="entry name" value="SLR0882 PROTEIN-RELATED"/>
    <property type="match status" value="1"/>
</dbReference>
<evidence type="ECO:0000256" key="3">
    <source>
        <dbReference type="ARBA" id="ARBA00007725"/>
    </source>
</evidence>
<dbReference type="AlphaFoldDB" id="A0A0X7K361"/>
<dbReference type="RefSeq" id="WP_060754985.1">
    <property type="nucleotide sequence ID" value="NZ_LRMR01000017.1"/>
</dbReference>
<evidence type="ECO:0000313" key="13">
    <source>
        <dbReference type="EMBL" id="KWU50113.1"/>
    </source>
</evidence>
<dbReference type="PANTHER" id="PTHR33529:SF7">
    <property type="entry name" value="LIPOPOLYSACCHARIDE EXPORT SYSTEM PERMEASE PROTEIN LPTF"/>
    <property type="match status" value="1"/>
</dbReference>
<keyword evidence="6" id="KW-1003">Cell membrane</keyword>
<feature type="transmembrane region" description="Helical" evidence="12">
    <location>
        <begin position="301"/>
        <end position="321"/>
    </location>
</feature>
<evidence type="ECO:0000256" key="5">
    <source>
        <dbReference type="ARBA" id="ARBA00022448"/>
    </source>
</evidence>
<evidence type="ECO:0000256" key="2">
    <source>
        <dbReference type="ARBA" id="ARBA00004429"/>
    </source>
</evidence>
<dbReference type="Proteomes" id="UP000067111">
    <property type="component" value="Unassembled WGS sequence"/>
</dbReference>
<evidence type="ECO:0000256" key="6">
    <source>
        <dbReference type="ARBA" id="ARBA00022475"/>
    </source>
</evidence>
<dbReference type="NCBIfam" id="TIGR04407">
    <property type="entry name" value="LptF_YjgP"/>
    <property type="match status" value="1"/>
</dbReference>
<name>A0A0X7K361_9PSED</name>
<feature type="transmembrane region" description="Helical" evidence="12">
    <location>
        <begin position="54"/>
        <end position="77"/>
    </location>
</feature>
<keyword evidence="7" id="KW-0997">Cell inner membrane</keyword>
<dbReference type="InterPro" id="IPR030922">
    <property type="entry name" value="LptF"/>
</dbReference>
<evidence type="ECO:0000256" key="4">
    <source>
        <dbReference type="ARBA" id="ARBA00014213"/>
    </source>
</evidence>
<comment type="subcellular location">
    <subcellularLocation>
        <location evidence="2">Cell inner membrane</location>
        <topology evidence="2">Multi-pass membrane protein</topology>
    </subcellularLocation>
</comment>
<gene>
    <name evidence="13" type="ORF">AWV77_14845</name>
</gene>
<feature type="transmembrane region" description="Helical" evidence="12">
    <location>
        <begin position="333"/>
        <end position="353"/>
    </location>
</feature>
<proteinExistence type="inferred from homology"/>
<comment type="function">
    <text evidence="1">Part of the ABC transporter complex LptBFG involved in the translocation of lipopolysaccharide (LPS) from the inner membrane to the outer membrane.</text>
</comment>
<organism evidence="13 14">
    <name type="scientific">Pseudomonas palleroniana</name>
    <dbReference type="NCBI Taxonomy" id="191390"/>
    <lineage>
        <taxon>Bacteria</taxon>
        <taxon>Pseudomonadati</taxon>
        <taxon>Pseudomonadota</taxon>
        <taxon>Gammaproteobacteria</taxon>
        <taxon>Pseudomonadales</taxon>
        <taxon>Pseudomonadaceae</taxon>
        <taxon>Pseudomonas</taxon>
    </lineage>
</organism>
<feature type="transmembrane region" description="Helical" evidence="12">
    <location>
        <begin position="271"/>
        <end position="289"/>
    </location>
</feature>
<dbReference type="GO" id="GO:0055085">
    <property type="term" value="P:transmembrane transport"/>
    <property type="evidence" value="ECO:0007669"/>
    <property type="project" value="InterPro"/>
</dbReference>
<feature type="transmembrane region" description="Helical" evidence="12">
    <location>
        <begin position="98"/>
        <end position="118"/>
    </location>
</feature>
<evidence type="ECO:0000256" key="9">
    <source>
        <dbReference type="ARBA" id="ARBA00022989"/>
    </source>
</evidence>
<comment type="similarity">
    <text evidence="3">Belongs to the LptF/LptG family.</text>
</comment>
<evidence type="ECO:0000256" key="8">
    <source>
        <dbReference type="ARBA" id="ARBA00022692"/>
    </source>
</evidence>